<evidence type="ECO:0000313" key="6">
    <source>
        <dbReference type="Proteomes" id="UP000325780"/>
    </source>
</evidence>
<name>A0A5N6U8U1_ASPAV</name>
<proteinExistence type="inferred from homology"/>
<dbReference type="PANTHER" id="PTHR28620">
    <property type="entry name" value="CENTROMERE PROTEIN V"/>
    <property type="match status" value="1"/>
</dbReference>
<feature type="domain" description="CENP-V/GFA" evidence="4">
    <location>
        <begin position="8"/>
        <end position="125"/>
    </location>
</feature>
<dbReference type="SUPFAM" id="SSF51316">
    <property type="entry name" value="Mss4-like"/>
    <property type="match status" value="1"/>
</dbReference>
<evidence type="ECO:0000256" key="3">
    <source>
        <dbReference type="ARBA" id="ARBA00022833"/>
    </source>
</evidence>
<dbReference type="PANTHER" id="PTHR28620:SF1">
    <property type="entry name" value="CENP-V_GFA DOMAIN-CONTAINING PROTEIN"/>
    <property type="match status" value="1"/>
</dbReference>
<evidence type="ECO:0000313" key="5">
    <source>
        <dbReference type="EMBL" id="KAE8155045.1"/>
    </source>
</evidence>
<dbReference type="InterPro" id="IPR011057">
    <property type="entry name" value="Mss4-like_sf"/>
</dbReference>
<dbReference type="InterPro" id="IPR052355">
    <property type="entry name" value="CENP-V-like"/>
</dbReference>
<keyword evidence="2" id="KW-0479">Metal-binding</keyword>
<dbReference type="Gene3D" id="2.170.150.70">
    <property type="match status" value="1"/>
</dbReference>
<accession>A0A5N6U8U1</accession>
<comment type="similarity">
    <text evidence="1">Belongs to the Gfa family.</text>
</comment>
<organism evidence="5 6">
    <name type="scientific">Aspergillus avenaceus</name>
    <dbReference type="NCBI Taxonomy" id="36643"/>
    <lineage>
        <taxon>Eukaryota</taxon>
        <taxon>Fungi</taxon>
        <taxon>Dikarya</taxon>
        <taxon>Ascomycota</taxon>
        <taxon>Pezizomycotina</taxon>
        <taxon>Eurotiomycetes</taxon>
        <taxon>Eurotiomycetidae</taxon>
        <taxon>Eurotiales</taxon>
        <taxon>Aspergillaceae</taxon>
        <taxon>Aspergillus</taxon>
        <taxon>Aspergillus subgen. Circumdati</taxon>
    </lineage>
</organism>
<keyword evidence="6" id="KW-1185">Reference proteome</keyword>
<dbReference type="GO" id="GO:0016846">
    <property type="term" value="F:carbon-sulfur lyase activity"/>
    <property type="evidence" value="ECO:0007669"/>
    <property type="project" value="InterPro"/>
</dbReference>
<evidence type="ECO:0000256" key="1">
    <source>
        <dbReference type="ARBA" id="ARBA00005495"/>
    </source>
</evidence>
<reference evidence="5 6" key="1">
    <citation type="submission" date="2019-04" db="EMBL/GenBank/DDBJ databases">
        <title>Friends and foes A comparative genomics study of 23 Aspergillus species from section Flavi.</title>
        <authorList>
            <consortium name="DOE Joint Genome Institute"/>
            <person name="Kjaerbolling I."/>
            <person name="Vesth T."/>
            <person name="Frisvad J.C."/>
            <person name="Nybo J.L."/>
            <person name="Theobald S."/>
            <person name="Kildgaard S."/>
            <person name="Isbrandt T."/>
            <person name="Kuo A."/>
            <person name="Sato A."/>
            <person name="Lyhne E.K."/>
            <person name="Kogle M.E."/>
            <person name="Wiebenga A."/>
            <person name="Kun R.S."/>
            <person name="Lubbers R.J."/>
            <person name="Makela M.R."/>
            <person name="Barry K."/>
            <person name="Chovatia M."/>
            <person name="Clum A."/>
            <person name="Daum C."/>
            <person name="Haridas S."/>
            <person name="He G."/>
            <person name="LaButti K."/>
            <person name="Lipzen A."/>
            <person name="Mondo S."/>
            <person name="Riley R."/>
            <person name="Salamov A."/>
            <person name="Simmons B.A."/>
            <person name="Magnuson J.K."/>
            <person name="Henrissat B."/>
            <person name="Mortensen U.H."/>
            <person name="Larsen T.O."/>
            <person name="Devries R.P."/>
            <person name="Grigoriev I.V."/>
            <person name="Machida M."/>
            <person name="Baker S.E."/>
            <person name="Andersen M.R."/>
        </authorList>
    </citation>
    <scope>NUCLEOTIDE SEQUENCE [LARGE SCALE GENOMIC DNA]</scope>
    <source>
        <strain evidence="5 6">IBT 18842</strain>
    </source>
</reference>
<dbReference type="OrthoDB" id="2993351at2759"/>
<protein>
    <submittedName>
        <fullName evidence="5">Mss4-like protein</fullName>
    </submittedName>
</protein>
<sequence length="127" mass="14243">MTEARRFYTGSCHCGQGKYSFSLSPPIESQEVTQCNCSICSTNGYLFVYPGADDFHVDCNEDNLKQYRFASEQVPHYFCGNCGSSLFCRSFMEATNGVIAVNVRTVQGIDVDRLKLKKMDGKSYSLK</sequence>
<dbReference type="EMBL" id="ML742025">
    <property type="protein sequence ID" value="KAE8155045.1"/>
    <property type="molecule type" value="Genomic_DNA"/>
</dbReference>
<dbReference type="InterPro" id="IPR006913">
    <property type="entry name" value="CENP-V/GFA"/>
</dbReference>
<gene>
    <name evidence="5" type="ORF">BDV25DRAFT_135382</name>
</gene>
<evidence type="ECO:0000259" key="4">
    <source>
        <dbReference type="PROSITE" id="PS51891"/>
    </source>
</evidence>
<dbReference type="PROSITE" id="PS51891">
    <property type="entry name" value="CENP_V_GFA"/>
    <property type="match status" value="1"/>
</dbReference>
<evidence type="ECO:0000256" key="2">
    <source>
        <dbReference type="ARBA" id="ARBA00022723"/>
    </source>
</evidence>
<dbReference type="Proteomes" id="UP000325780">
    <property type="component" value="Unassembled WGS sequence"/>
</dbReference>
<dbReference type="GO" id="GO:0046872">
    <property type="term" value="F:metal ion binding"/>
    <property type="evidence" value="ECO:0007669"/>
    <property type="project" value="UniProtKB-KW"/>
</dbReference>
<dbReference type="AlphaFoldDB" id="A0A5N6U8U1"/>
<keyword evidence="3" id="KW-0862">Zinc</keyword>
<dbReference type="Pfam" id="PF04828">
    <property type="entry name" value="GFA"/>
    <property type="match status" value="1"/>
</dbReference>